<proteinExistence type="predicted"/>
<dbReference type="EMBL" id="JAMYWD010000003">
    <property type="protein sequence ID" value="KAJ4975274.1"/>
    <property type="molecule type" value="Genomic_DNA"/>
</dbReference>
<keyword evidence="3" id="KW-1185">Reference proteome</keyword>
<sequence length="121" mass="13879">MKRRFLRLDFTAFFFFQCFSSCLLQDGELSNAGGVTQFSALLPQECRQNHLGLKPLRITSDANKARLQPKDAKAYRKRKPSTSLTASSAVSHFYRGEREEEAFTQSFEVVHFRIPKMIIAN</sequence>
<gene>
    <name evidence="2" type="ORF">NE237_000380</name>
</gene>
<dbReference type="Proteomes" id="UP001141806">
    <property type="component" value="Unassembled WGS sequence"/>
</dbReference>
<organism evidence="2 3">
    <name type="scientific">Protea cynaroides</name>
    <dbReference type="NCBI Taxonomy" id="273540"/>
    <lineage>
        <taxon>Eukaryota</taxon>
        <taxon>Viridiplantae</taxon>
        <taxon>Streptophyta</taxon>
        <taxon>Embryophyta</taxon>
        <taxon>Tracheophyta</taxon>
        <taxon>Spermatophyta</taxon>
        <taxon>Magnoliopsida</taxon>
        <taxon>Proteales</taxon>
        <taxon>Proteaceae</taxon>
        <taxon>Protea</taxon>
    </lineage>
</organism>
<reference evidence="2" key="1">
    <citation type="journal article" date="2023" name="Plant J.">
        <title>The genome of the king protea, Protea cynaroides.</title>
        <authorList>
            <person name="Chang J."/>
            <person name="Duong T.A."/>
            <person name="Schoeman C."/>
            <person name="Ma X."/>
            <person name="Roodt D."/>
            <person name="Barker N."/>
            <person name="Li Z."/>
            <person name="Van de Peer Y."/>
            <person name="Mizrachi E."/>
        </authorList>
    </citation>
    <scope>NUCLEOTIDE SEQUENCE</scope>
    <source>
        <tissue evidence="2">Young leaves</tissue>
    </source>
</reference>
<comment type="caution">
    <text evidence="2">The sequence shown here is derived from an EMBL/GenBank/DDBJ whole genome shotgun (WGS) entry which is preliminary data.</text>
</comment>
<evidence type="ECO:0000313" key="2">
    <source>
        <dbReference type="EMBL" id="KAJ4975274.1"/>
    </source>
</evidence>
<evidence type="ECO:0008006" key="4">
    <source>
        <dbReference type="Google" id="ProtNLM"/>
    </source>
</evidence>
<keyword evidence="1" id="KW-0732">Signal</keyword>
<dbReference type="AlphaFoldDB" id="A0A9Q0KRF8"/>
<name>A0A9Q0KRF8_9MAGN</name>
<feature type="chain" id="PRO_5040438330" description="Secreted protein" evidence="1">
    <location>
        <begin position="25"/>
        <end position="121"/>
    </location>
</feature>
<accession>A0A9Q0KRF8</accession>
<evidence type="ECO:0000313" key="3">
    <source>
        <dbReference type="Proteomes" id="UP001141806"/>
    </source>
</evidence>
<feature type="signal peptide" evidence="1">
    <location>
        <begin position="1"/>
        <end position="24"/>
    </location>
</feature>
<evidence type="ECO:0000256" key="1">
    <source>
        <dbReference type="SAM" id="SignalP"/>
    </source>
</evidence>
<protein>
    <recommendedName>
        <fullName evidence="4">Secreted protein</fullName>
    </recommendedName>
</protein>